<accession>A0AAV8S8M0</accession>
<dbReference type="AlphaFoldDB" id="A0AAV8S8M0"/>
<gene>
    <name evidence="6" type="ORF">K2173_003352</name>
</gene>
<dbReference type="InterPro" id="IPR039058">
    <property type="entry name" value="Yippee_fam"/>
</dbReference>
<name>A0AAV8S8M0_9ROSI</name>
<dbReference type="PANTHER" id="PTHR13848">
    <property type="entry name" value="PROTEIN YIPPEE-LIKE CG15309-RELATED"/>
    <property type="match status" value="1"/>
</dbReference>
<evidence type="ECO:0000256" key="3">
    <source>
        <dbReference type="ARBA" id="ARBA00022833"/>
    </source>
</evidence>
<keyword evidence="2" id="KW-0479">Metal-binding</keyword>
<evidence type="ECO:0000256" key="1">
    <source>
        <dbReference type="ARBA" id="ARBA00005613"/>
    </source>
</evidence>
<protein>
    <recommendedName>
        <fullName evidence="4">Protein yippee-like</fullName>
    </recommendedName>
</protein>
<evidence type="ECO:0000256" key="4">
    <source>
        <dbReference type="RuleBase" id="RU110713"/>
    </source>
</evidence>
<dbReference type="GO" id="GO:0046872">
    <property type="term" value="F:metal ion binding"/>
    <property type="evidence" value="ECO:0007669"/>
    <property type="project" value="UniProtKB-KW"/>
</dbReference>
<keyword evidence="7" id="KW-1185">Reference proteome</keyword>
<evidence type="ECO:0000256" key="2">
    <source>
        <dbReference type="ARBA" id="ARBA00022723"/>
    </source>
</evidence>
<reference evidence="6 7" key="1">
    <citation type="submission" date="2021-09" db="EMBL/GenBank/DDBJ databases">
        <title>Genomic insights and catalytic innovation underlie evolution of tropane alkaloids biosynthesis.</title>
        <authorList>
            <person name="Wang Y.-J."/>
            <person name="Tian T."/>
            <person name="Huang J.-P."/>
            <person name="Huang S.-X."/>
        </authorList>
    </citation>
    <scope>NUCLEOTIDE SEQUENCE [LARGE SCALE GENOMIC DNA]</scope>
    <source>
        <strain evidence="6">KIB-2018</strain>
        <tissue evidence="6">Leaf</tissue>
    </source>
</reference>
<evidence type="ECO:0000259" key="5">
    <source>
        <dbReference type="PROSITE" id="PS51792"/>
    </source>
</evidence>
<dbReference type="Proteomes" id="UP001159364">
    <property type="component" value="Linkage Group LG12"/>
</dbReference>
<evidence type="ECO:0000313" key="6">
    <source>
        <dbReference type="EMBL" id="KAJ8748457.1"/>
    </source>
</evidence>
<organism evidence="6 7">
    <name type="scientific">Erythroxylum novogranatense</name>
    <dbReference type="NCBI Taxonomy" id="1862640"/>
    <lineage>
        <taxon>Eukaryota</taxon>
        <taxon>Viridiplantae</taxon>
        <taxon>Streptophyta</taxon>
        <taxon>Embryophyta</taxon>
        <taxon>Tracheophyta</taxon>
        <taxon>Spermatophyta</taxon>
        <taxon>Magnoliopsida</taxon>
        <taxon>eudicotyledons</taxon>
        <taxon>Gunneridae</taxon>
        <taxon>Pentapetalae</taxon>
        <taxon>rosids</taxon>
        <taxon>fabids</taxon>
        <taxon>Malpighiales</taxon>
        <taxon>Erythroxylaceae</taxon>
        <taxon>Erythroxylum</taxon>
    </lineage>
</organism>
<feature type="domain" description="Yippee" evidence="5">
    <location>
        <begin position="7"/>
        <end position="104"/>
    </location>
</feature>
<dbReference type="InterPro" id="IPR004910">
    <property type="entry name" value="Yippee/Mis18/Cereblon"/>
</dbReference>
<evidence type="ECO:0000313" key="7">
    <source>
        <dbReference type="Proteomes" id="UP001159364"/>
    </source>
</evidence>
<sequence length="105" mass="12063">MQLDELRVYSCFRCGNIVSRQDDIVSTSFQSGNHRAFLLSHAKNVLIGTEEEKELITGLHKVCDVYCSDCELALGWMYVEAYSEDQKYKEGKVCLDQYKVLKQSL</sequence>
<keyword evidence="3" id="KW-0862">Zinc</keyword>
<dbReference type="InterPro" id="IPR034751">
    <property type="entry name" value="Yippee"/>
</dbReference>
<proteinExistence type="inferred from homology"/>
<comment type="caution">
    <text evidence="6">The sequence shown here is derived from an EMBL/GenBank/DDBJ whole genome shotgun (WGS) entry which is preliminary data.</text>
</comment>
<comment type="similarity">
    <text evidence="1 4">Belongs to the yippee family.</text>
</comment>
<dbReference type="EMBL" id="JAIWQS010000012">
    <property type="protein sequence ID" value="KAJ8748457.1"/>
    <property type="molecule type" value="Genomic_DNA"/>
</dbReference>
<dbReference type="PROSITE" id="PS51792">
    <property type="entry name" value="YIPPEE"/>
    <property type="match status" value="1"/>
</dbReference>
<dbReference type="Pfam" id="PF03226">
    <property type="entry name" value="Yippee-Mis18"/>
    <property type="match status" value="1"/>
</dbReference>